<organism evidence="1 2">
    <name type="scientific">Gordonia aquimaris</name>
    <dbReference type="NCBI Taxonomy" id="2984863"/>
    <lineage>
        <taxon>Bacteria</taxon>
        <taxon>Bacillati</taxon>
        <taxon>Actinomycetota</taxon>
        <taxon>Actinomycetes</taxon>
        <taxon>Mycobacteriales</taxon>
        <taxon>Gordoniaceae</taxon>
        <taxon>Gordonia</taxon>
    </lineage>
</organism>
<accession>A0A9X3D1L4</accession>
<evidence type="ECO:0000313" key="1">
    <source>
        <dbReference type="EMBL" id="MCX2963171.1"/>
    </source>
</evidence>
<dbReference type="Proteomes" id="UP001143347">
    <property type="component" value="Unassembled WGS sequence"/>
</dbReference>
<dbReference type="RefSeq" id="WP_266060194.1">
    <property type="nucleotide sequence ID" value="NZ_JAPKFM010000002.1"/>
</dbReference>
<keyword evidence="2" id="KW-1185">Reference proteome</keyword>
<dbReference type="AlphaFoldDB" id="A0A9X3D1L4"/>
<protein>
    <submittedName>
        <fullName evidence="1">Uncharacterized protein</fullName>
    </submittedName>
</protein>
<reference evidence="1" key="1">
    <citation type="submission" date="2022-10" db="EMBL/GenBank/DDBJ databases">
        <title>WGS of marine actinomycetes from Thailand.</title>
        <authorList>
            <person name="Thawai C."/>
        </authorList>
    </citation>
    <scope>NUCLEOTIDE SEQUENCE</scope>
    <source>
        <strain evidence="1">SW21</strain>
    </source>
</reference>
<dbReference type="EMBL" id="JAPKFM010000002">
    <property type="protein sequence ID" value="MCX2963171.1"/>
    <property type="molecule type" value="Genomic_DNA"/>
</dbReference>
<evidence type="ECO:0000313" key="2">
    <source>
        <dbReference type="Proteomes" id="UP001143347"/>
    </source>
</evidence>
<sequence>MPSRLTARTSLLVRRWARPLGIVALLAGLVAAMSGIGNEAVYRSWQQSFPFMLIRDDDEIRATVADHVGDVLDGSLPPTWVDPALMYPDGGHAALTSLSDALGDLGEATDRARSIDFGSSGVFGWGIEMRTTVFVIVVYVVSQ</sequence>
<gene>
    <name evidence="1" type="ORF">OSB52_03600</name>
</gene>
<proteinExistence type="predicted"/>
<name>A0A9X3D1L4_9ACTN</name>
<comment type="caution">
    <text evidence="1">The sequence shown here is derived from an EMBL/GenBank/DDBJ whole genome shotgun (WGS) entry which is preliminary data.</text>
</comment>